<evidence type="ECO:0000313" key="5">
    <source>
        <dbReference type="Proteomes" id="UP000807115"/>
    </source>
</evidence>
<evidence type="ECO:0008006" key="6">
    <source>
        <dbReference type="Google" id="ProtNLM"/>
    </source>
</evidence>
<evidence type="ECO:0000256" key="3">
    <source>
        <dbReference type="ARBA" id="ARBA00023315"/>
    </source>
</evidence>
<keyword evidence="2" id="KW-0808">Transferase</keyword>
<dbReference type="Gene3D" id="3.30.559.10">
    <property type="entry name" value="Chloramphenicol acetyltransferase-like domain"/>
    <property type="match status" value="2"/>
</dbReference>
<comment type="caution">
    <text evidence="4">The sequence shown here is derived from an EMBL/GenBank/DDBJ whole genome shotgun (WGS) entry which is preliminary data.</text>
</comment>
<dbReference type="EMBL" id="CM027682">
    <property type="protein sequence ID" value="KAG0540830.1"/>
    <property type="molecule type" value="Genomic_DNA"/>
</dbReference>
<dbReference type="Pfam" id="PF02458">
    <property type="entry name" value="Transferase"/>
    <property type="match status" value="1"/>
</dbReference>
<sequence>MKTISNVIRKHVYMVVLTKQRSMKVRRSDPVLVHATGDDAATQEYYFLSNLDQNVAGLMKTVHVFSVPRETRIVDDVAALLRDSLSRVLSHYYPLEGRLAVREDGRLAVRRNDDRRRGVPFVEAVSDYELHQVVGDLAAAAPGAEFLGGDLVYVDNDMQNENALEAPLLTVQVTTFKCGGGFVLGLAMNHCLADGQSAAEFICSWAETARGVALSTPPYLDRTVQRARPIPTIDFRHDEFTEIEDVSGLAGIFDDEPFVYRSFTFDAAKLGRLKQAASDETKSSIFVALTAFVWVTRTRALRMLPEQKSKLLFAVDGRLRVDPPLPPGFWGNAITFACCISTASDLLSKPLSVAARSIRDAILRTDDAFIRSAVDYIELNSGARPSLTATTLVTAWNRLGFRAANFGWGEAIYSGPAELPQKEVAMFLRGMRDSQSIVLVIGMPVSCMQAFQETVDLV</sequence>
<keyword evidence="3" id="KW-0012">Acyltransferase</keyword>
<evidence type="ECO:0000313" key="4">
    <source>
        <dbReference type="EMBL" id="KAG0540830.1"/>
    </source>
</evidence>
<protein>
    <recommendedName>
        <fullName evidence="6">Omega-hydroxypalmitate O-feruloyl transferase</fullName>
    </recommendedName>
</protein>
<name>A0A921RJA0_SORBI</name>
<dbReference type="InterPro" id="IPR050317">
    <property type="entry name" value="Plant_Fungal_Acyltransferase"/>
</dbReference>
<dbReference type="PANTHER" id="PTHR31642:SF318">
    <property type="entry name" value="OMEGA-HYDROXYPALMITATE O-FERULOYL TRANSFERASE"/>
    <property type="match status" value="1"/>
</dbReference>
<gene>
    <name evidence="4" type="ORF">BDA96_03G443400</name>
</gene>
<dbReference type="AlphaFoldDB" id="A0A921RJA0"/>
<dbReference type="InterPro" id="IPR023213">
    <property type="entry name" value="CAT-like_dom_sf"/>
</dbReference>
<accession>A0A921RJA0</accession>
<reference evidence="4" key="1">
    <citation type="journal article" date="2019" name="BMC Genomics">
        <title>A new reference genome for Sorghum bicolor reveals high levels of sequence similarity between sweet and grain genotypes: implications for the genetics of sugar metabolism.</title>
        <authorList>
            <person name="Cooper E.A."/>
            <person name="Brenton Z.W."/>
            <person name="Flinn B.S."/>
            <person name="Jenkins J."/>
            <person name="Shu S."/>
            <person name="Flowers D."/>
            <person name="Luo F."/>
            <person name="Wang Y."/>
            <person name="Xia P."/>
            <person name="Barry K."/>
            <person name="Daum C."/>
            <person name="Lipzen A."/>
            <person name="Yoshinaga Y."/>
            <person name="Schmutz J."/>
            <person name="Saski C."/>
            <person name="Vermerris W."/>
            <person name="Kresovich S."/>
        </authorList>
    </citation>
    <scope>NUCLEOTIDE SEQUENCE</scope>
</reference>
<evidence type="ECO:0000256" key="1">
    <source>
        <dbReference type="ARBA" id="ARBA00009861"/>
    </source>
</evidence>
<reference evidence="4" key="2">
    <citation type="submission" date="2020-10" db="EMBL/GenBank/DDBJ databases">
        <authorList>
            <person name="Cooper E.A."/>
            <person name="Brenton Z.W."/>
            <person name="Flinn B.S."/>
            <person name="Jenkins J."/>
            <person name="Shu S."/>
            <person name="Flowers D."/>
            <person name="Luo F."/>
            <person name="Wang Y."/>
            <person name="Xia P."/>
            <person name="Barry K."/>
            <person name="Daum C."/>
            <person name="Lipzen A."/>
            <person name="Yoshinaga Y."/>
            <person name="Schmutz J."/>
            <person name="Saski C."/>
            <person name="Vermerris W."/>
            <person name="Kresovich S."/>
        </authorList>
    </citation>
    <scope>NUCLEOTIDE SEQUENCE</scope>
</reference>
<comment type="similarity">
    <text evidence="1">Belongs to the plant acyltransferase family.</text>
</comment>
<dbReference type="Proteomes" id="UP000807115">
    <property type="component" value="Chromosome 3"/>
</dbReference>
<evidence type="ECO:0000256" key="2">
    <source>
        <dbReference type="ARBA" id="ARBA00022679"/>
    </source>
</evidence>
<dbReference type="PANTHER" id="PTHR31642">
    <property type="entry name" value="TRICHOTHECENE 3-O-ACETYLTRANSFERASE"/>
    <property type="match status" value="1"/>
</dbReference>
<proteinExistence type="inferred from homology"/>
<dbReference type="GO" id="GO:0016747">
    <property type="term" value="F:acyltransferase activity, transferring groups other than amino-acyl groups"/>
    <property type="evidence" value="ECO:0007669"/>
    <property type="project" value="UniProtKB-ARBA"/>
</dbReference>
<organism evidence="4 5">
    <name type="scientific">Sorghum bicolor</name>
    <name type="common">Sorghum</name>
    <name type="synonym">Sorghum vulgare</name>
    <dbReference type="NCBI Taxonomy" id="4558"/>
    <lineage>
        <taxon>Eukaryota</taxon>
        <taxon>Viridiplantae</taxon>
        <taxon>Streptophyta</taxon>
        <taxon>Embryophyta</taxon>
        <taxon>Tracheophyta</taxon>
        <taxon>Spermatophyta</taxon>
        <taxon>Magnoliopsida</taxon>
        <taxon>Liliopsida</taxon>
        <taxon>Poales</taxon>
        <taxon>Poaceae</taxon>
        <taxon>PACMAD clade</taxon>
        <taxon>Panicoideae</taxon>
        <taxon>Andropogonodae</taxon>
        <taxon>Andropogoneae</taxon>
        <taxon>Sorghinae</taxon>
        <taxon>Sorghum</taxon>
    </lineage>
</organism>